<comment type="similarity">
    <text evidence="2">Belongs to the BCCT transporter (TC 2.A.15) family.</text>
</comment>
<dbReference type="RefSeq" id="WP_189349376.1">
    <property type="nucleotide sequence ID" value="NZ_BMXK01000005.1"/>
</dbReference>
<feature type="transmembrane region" description="Helical" evidence="9">
    <location>
        <begin position="483"/>
        <end position="503"/>
    </location>
</feature>
<evidence type="ECO:0000256" key="6">
    <source>
        <dbReference type="ARBA" id="ARBA00022989"/>
    </source>
</evidence>
<dbReference type="NCBIfam" id="NF007399">
    <property type="entry name" value="PRK09928.1"/>
    <property type="match status" value="1"/>
</dbReference>
<dbReference type="PANTHER" id="PTHR30047:SF7">
    <property type="entry name" value="HIGH-AFFINITY CHOLINE TRANSPORT PROTEIN"/>
    <property type="match status" value="1"/>
</dbReference>
<evidence type="ECO:0000256" key="7">
    <source>
        <dbReference type="ARBA" id="ARBA00023136"/>
    </source>
</evidence>
<dbReference type="Pfam" id="PF02028">
    <property type="entry name" value="BCCT"/>
    <property type="match status" value="1"/>
</dbReference>
<sequence length="719" mass="78070">MTTEAPGTEAPPGRAKIKVNKPVLIGSAAGILAITLWAMIAPGSAETVIFGAVAWVGTTFGWYYTLLVVVVLAFVIFVAAGKVGKTRLGPDHSRPHFNLFTWTAMLFAAGIGVDLMFFSVAEPITQYIQPPTGDGETVEAARQAMVWTLFHYGILGWGLYALMGLALAYFAYRHNLPLSIRSALYPIIGKRIHGAAGDAVDIAAMLGTIFGIATSLGIGVAQLNYGLHFMFGLPQNLTMQIALIAVAVIMATASVVSGVDKGIRRLAELNVLLAIALMVFVFIAGKTAYLADGIVANVGDLISRFPGMALDTFAYDRPDDWLNAWTLFFWAWWIAWAPFVGLFLARISRGRTIRQFVTGVLVVPFAFIALWISIFGNSALDVVRSGNGAFADIAINQPEQAFYGLLEQYPGVIISAAIATFTGMLFYVTSADSGALVMSNFTSRLTDPEADGPPWLRIFWAVVTGLLTLAMLIVGGVSTLQAATVIMGLPFSIVLVFIMIGLYKALRVESALAASYRQGLPSVLSSRANAAGDQRRGWRQRLTRALSYPSSRTTQRFMTEVVCPALEEVREELERQGVKATLNTQRLDAFGIDTVDLFIDFDGERDFKFQVYPVQHEIPSYARATSATDRYYRLEVFSLEGSYGYDLYGLSQEQVIADVLDHYEIHLEFLHQSTSTGALPTSTVTEPHNVTTGWGGDYDTAAEPADNQAGGDAEPVKEG</sequence>
<keyword evidence="7 9" id="KW-0472">Membrane</keyword>
<proteinExistence type="inferred from homology"/>
<dbReference type="InterPro" id="IPR018093">
    <property type="entry name" value="BCCT_CS"/>
</dbReference>
<dbReference type="PANTHER" id="PTHR30047">
    <property type="entry name" value="HIGH-AFFINITY CHOLINE TRANSPORT PROTEIN-RELATED"/>
    <property type="match status" value="1"/>
</dbReference>
<feature type="transmembrane region" description="Helical" evidence="9">
    <location>
        <begin position="412"/>
        <end position="437"/>
    </location>
</feature>
<comment type="caution">
    <text evidence="10">The sequence shown here is derived from an EMBL/GenBank/DDBJ whole genome shotgun (WGS) entry which is preliminary data.</text>
</comment>
<evidence type="ECO:0000256" key="8">
    <source>
        <dbReference type="SAM" id="MobiDB-lite"/>
    </source>
</evidence>
<dbReference type="Proteomes" id="UP000642819">
    <property type="component" value="Unassembled WGS sequence"/>
</dbReference>
<keyword evidence="5 9" id="KW-0812">Transmembrane</keyword>
<evidence type="ECO:0000313" key="11">
    <source>
        <dbReference type="Proteomes" id="UP000642819"/>
    </source>
</evidence>
<evidence type="ECO:0000256" key="1">
    <source>
        <dbReference type="ARBA" id="ARBA00004651"/>
    </source>
</evidence>
<feature type="transmembrane region" description="Helical" evidence="9">
    <location>
        <begin position="356"/>
        <end position="376"/>
    </location>
</feature>
<evidence type="ECO:0000256" key="3">
    <source>
        <dbReference type="ARBA" id="ARBA00022448"/>
    </source>
</evidence>
<keyword evidence="4" id="KW-1003">Cell membrane</keyword>
<feature type="transmembrane region" description="Helical" evidence="9">
    <location>
        <begin position="324"/>
        <end position="344"/>
    </location>
</feature>
<evidence type="ECO:0000313" key="10">
    <source>
        <dbReference type="EMBL" id="GHD05079.1"/>
    </source>
</evidence>
<name>A0ABQ3GJ63_9MICC</name>
<protein>
    <submittedName>
        <fullName evidence="10">Choline transporter BetT</fullName>
    </submittedName>
</protein>
<evidence type="ECO:0000256" key="2">
    <source>
        <dbReference type="ARBA" id="ARBA00005658"/>
    </source>
</evidence>
<feature type="transmembrane region" description="Helical" evidence="9">
    <location>
        <begin position="199"/>
        <end position="221"/>
    </location>
</feature>
<evidence type="ECO:0000256" key="9">
    <source>
        <dbReference type="SAM" id="Phobius"/>
    </source>
</evidence>
<feature type="transmembrane region" description="Helical" evidence="9">
    <location>
        <begin position="271"/>
        <end position="291"/>
    </location>
</feature>
<feature type="transmembrane region" description="Helical" evidence="9">
    <location>
        <begin position="149"/>
        <end position="172"/>
    </location>
</feature>
<feature type="transmembrane region" description="Helical" evidence="9">
    <location>
        <begin position="60"/>
        <end position="79"/>
    </location>
</feature>
<comment type="subcellular location">
    <subcellularLocation>
        <location evidence="1">Cell membrane</location>
        <topology evidence="1">Multi-pass membrane protein</topology>
    </subcellularLocation>
</comment>
<reference evidence="11" key="1">
    <citation type="journal article" date="2019" name="Int. J. Syst. Evol. Microbiol.">
        <title>The Global Catalogue of Microorganisms (GCM) 10K type strain sequencing project: providing services to taxonomists for standard genome sequencing and annotation.</title>
        <authorList>
            <consortium name="The Broad Institute Genomics Platform"/>
            <consortium name="The Broad Institute Genome Sequencing Center for Infectious Disease"/>
            <person name="Wu L."/>
            <person name="Ma J."/>
        </authorList>
    </citation>
    <scope>NUCLEOTIDE SEQUENCE [LARGE SCALE GENOMIC DNA]</scope>
    <source>
        <strain evidence="11">KCTC 19466</strain>
    </source>
</reference>
<keyword evidence="6 9" id="KW-1133">Transmembrane helix</keyword>
<organism evidence="10 11">
    <name type="scientific">Zhihengliuella salsuginis</name>
    <dbReference type="NCBI Taxonomy" id="578222"/>
    <lineage>
        <taxon>Bacteria</taxon>
        <taxon>Bacillati</taxon>
        <taxon>Actinomycetota</taxon>
        <taxon>Actinomycetes</taxon>
        <taxon>Micrococcales</taxon>
        <taxon>Micrococcaceae</taxon>
        <taxon>Zhihengliuella</taxon>
    </lineage>
</organism>
<dbReference type="InterPro" id="IPR000060">
    <property type="entry name" value="BCCT_transptr"/>
</dbReference>
<feature type="transmembrane region" description="Helical" evidence="9">
    <location>
        <begin position="99"/>
        <end position="121"/>
    </location>
</feature>
<dbReference type="PROSITE" id="PS01303">
    <property type="entry name" value="BCCT"/>
    <property type="match status" value="1"/>
</dbReference>
<keyword evidence="3" id="KW-0813">Transport</keyword>
<accession>A0ABQ3GJ63</accession>
<feature type="region of interest" description="Disordered" evidence="8">
    <location>
        <begin position="693"/>
        <end position="719"/>
    </location>
</feature>
<dbReference type="NCBIfam" id="TIGR00842">
    <property type="entry name" value="bcct"/>
    <property type="match status" value="1"/>
</dbReference>
<dbReference type="EMBL" id="BMXK01000005">
    <property type="protein sequence ID" value="GHD05079.1"/>
    <property type="molecule type" value="Genomic_DNA"/>
</dbReference>
<gene>
    <name evidence="10" type="ORF">GCM10008096_13520</name>
</gene>
<feature type="transmembrane region" description="Helical" evidence="9">
    <location>
        <begin position="458"/>
        <end position="477"/>
    </location>
</feature>
<evidence type="ECO:0000256" key="5">
    <source>
        <dbReference type="ARBA" id="ARBA00022692"/>
    </source>
</evidence>
<keyword evidence="11" id="KW-1185">Reference proteome</keyword>
<feature type="transmembrane region" description="Helical" evidence="9">
    <location>
        <begin position="241"/>
        <end position="259"/>
    </location>
</feature>
<feature type="transmembrane region" description="Helical" evidence="9">
    <location>
        <begin position="23"/>
        <end position="40"/>
    </location>
</feature>
<evidence type="ECO:0000256" key="4">
    <source>
        <dbReference type="ARBA" id="ARBA00022475"/>
    </source>
</evidence>